<keyword evidence="4" id="KW-1185">Reference proteome</keyword>
<dbReference type="InterPro" id="IPR052164">
    <property type="entry name" value="Anthracycline_SecMetBiosynth"/>
</dbReference>
<dbReference type="EMBL" id="JAMSHT010000001">
    <property type="protein sequence ID" value="MCM8557007.1"/>
    <property type="molecule type" value="Genomic_DNA"/>
</dbReference>
<reference evidence="3" key="1">
    <citation type="submission" date="2022-06" db="EMBL/GenBank/DDBJ databases">
        <title>Sphingomicrobium sedimins sp. nov., a marine bacterium isolated from tidal flat.</title>
        <authorList>
            <person name="Kim C.-H."/>
            <person name="Yoo Y."/>
            <person name="Kim J.-J."/>
        </authorList>
    </citation>
    <scope>NUCLEOTIDE SEQUENCE</scope>
    <source>
        <strain evidence="3">GRR-S6-50</strain>
    </source>
</reference>
<dbReference type="InterPro" id="IPR037523">
    <property type="entry name" value="VOC_core"/>
</dbReference>
<dbReference type="RefSeq" id="WP_252112697.1">
    <property type="nucleotide sequence ID" value="NZ_JAMSHT010000001.1"/>
</dbReference>
<dbReference type="SUPFAM" id="SSF54593">
    <property type="entry name" value="Glyoxalase/Bleomycin resistance protein/Dihydroxybiphenyl dioxygenase"/>
    <property type="match status" value="1"/>
</dbReference>
<protein>
    <submittedName>
        <fullName evidence="3">VOC family protein</fullName>
    </submittedName>
</protein>
<dbReference type="PANTHER" id="PTHR33993:SF1">
    <property type="entry name" value="GLYOXALASE FAMILY PROTEIN"/>
    <property type="match status" value="1"/>
</dbReference>
<evidence type="ECO:0000259" key="2">
    <source>
        <dbReference type="PROSITE" id="PS51819"/>
    </source>
</evidence>
<dbReference type="Pfam" id="PF00903">
    <property type="entry name" value="Glyoxalase"/>
    <property type="match status" value="1"/>
</dbReference>
<dbReference type="PROSITE" id="PS51819">
    <property type="entry name" value="VOC"/>
    <property type="match status" value="1"/>
</dbReference>
<gene>
    <name evidence="3" type="ORF">NDO55_04140</name>
</gene>
<sequence>MATARFDYVELPADDIGATRAFYEEAFGWEMTDFGGTYMATVTGDTDVGITSDAEKPAKPLPAIRTDDIEAMLQQVINAGGRLERPIFAFPGGRRFEASDPSGNRFAVYEPDPVEE</sequence>
<accession>A0A9X2J498</accession>
<comment type="caution">
    <text evidence="3">The sequence shown here is derived from an EMBL/GenBank/DDBJ whole genome shotgun (WGS) entry which is preliminary data.</text>
</comment>
<feature type="region of interest" description="Disordered" evidence="1">
    <location>
        <begin position="97"/>
        <end position="116"/>
    </location>
</feature>
<dbReference type="PANTHER" id="PTHR33993">
    <property type="entry name" value="GLYOXALASE-RELATED"/>
    <property type="match status" value="1"/>
</dbReference>
<evidence type="ECO:0000313" key="4">
    <source>
        <dbReference type="Proteomes" id="UP001155128"/>
    </source>
</evidence>
<dbReference type="InterPro" id="IPR029068">
    <property type="entry name" value="Glyas_Bleomycin-R_OHBP_Dase"/>
</dbReference>
<proteinExistence type="predicted"/>
<dbReference type="CDD" id="cd07247">
    <property type="entry name" value="SgaA_N_like"/>
    <property type="match status" value="1"/>
</dbReference>
<evidence type="ECO:0000313" key="3">
    <source>
        <dbReference type="EMBL" id="MCM8557007.1"/>
    </source>
</evidence>
<name>A0A9X2J498_9SPHN</name>
<feature type="domain" description="VOC" evidence="2">
    <location>
        <begin position="5"/>
        <end position="111"/>
    </location>
</feature>
<evidence type="ECO:0000256" key="1">
    <source>
        <dbReference type="SAM" id="MobiDB-lite"/>
    </source>
</evidence>
<dbReference type="Gene3D" id="3.10.180.10">
    <property type="entry name" value="2,3-Dihydroxybiphenyl 1,2-Dioxygenase, domain 1"/>
    <property type="match status" value="1"/>
</dbReference>
<dbReference type="Proteomes" id="UP001155128">
    <property type="component" value="Unassembled WGS sequence"/>
</dbReference>
<dbReference type="InterPro" id="IPR004360">
    <property type="entry name" value="Glyas_Fos-R_dOase_dom"/>
</dbReference>
<organism evidence="3 4">
    <name type="scientific">Sphingomicrobium sediminis</name>
    <dbReference type="NCBI Taxonomy" id="2950949"/>
    <lineage>
        <taxon>Bacteria</taxon>
        <taxon>Pseudomonadati</taxon>
        <taxon>Pseudomonadota</taxon>
        <taxon>Alphaproteobacteria</taxon>
        <taxon>Sphingomonadales</taxon>
        <taxon>Sphingomonadaceae</taxon>
        <taxon>Sphingomicrobium</taxon>
    </lineage>
</organism>
<dbReference type="AlphaFoldDB" id="A0A9X2J498"/>